<evidence type="ECO:0000256" key="1">
    <source>
        <dbReference type="ARBA" id="ARBA00004328"/>
    </source>
</evidence>
<proteinExistence type="predicted"/>
<comment type="caution">
    <text evidence="3">The sequence shown here is derived from an EMBL/GenBank/DDBJ whole genome shotgun (WGS) entry which is preliminary data.</text>
</comment>
<keyword evidence="4" id="KW-1185">Reference proteome</keyword>
<dbReference type="Proteomes" id="UP000076512">
    <property type="component" value="Unassembled WGS sequence"/>
</dbReference>
<evidence type="ECO:0000313" key="4">
    <source>
        <dbReference type="Proteomes" id="UP000076512"/>
    </source>
</evidence>
<name>A0A164HAN6_9NOCA</name>
<dbReference type="SUPFAM" id="SSF56563">
    <property type="entry name" value="Major capsid protein gp5"/>
    <property type="match status" value="1"/>
</dbReference>
<dbReference type="NCBIfam" id="TIGR01554">
    <property type="entry name" value="major_cap_HK97"/>
    <property type="match status" value="1"/>
</dbReference>
<evidence type="ECO:0000313" key="3">
    <source>
        <dbReference type="EMBL" id="KZM68347.1"/>
    </source>
</evidence>
<protein>
    <submittedName>
        <fullName evidence="3">Major capsid protein</fullName>
    </submittedName>
</protein>
<dbReference type="EMBL" id="LWGR01000021">
    <property type="protein sequence ID" value="KZM68347.1"/>
    <property type="molecule type" value="Genomic_DNA"/>
</dbReference>
<evidence type="ECO:0000259" key="2">
    <source>
        <dbReference type="Pfam" id="PF05065"/>
    </source>
</evidence>
<gene>
    <name evidence="3" type="ORF">AWN90_10695</name>
</gene>
<sequence length="460" mass="50366">MDERLTQLIATREERASQREQLLAERTTILSAVAGEGREALTEDEDTQFRELTTQLKTTDTELCGLDERITELTDELDRARLIARGSAAALRARSLVQVTDEPATYTRGNGHSYIQDLIRFSFRMDADGEAETRLRRHGDEVARNTEYRDLDRTDGHGGFFVPPVWLMNQFLDLARAGRAVANLAMSDVLPPGTDSLNIPKVASGTSTEVQAADNTQVSDTDLADTYVSAPVRTIAGQQDIAVQLLDQSPITFDQIIFSDLIADYATKLDMQTIGGSGTAGQVLGIRHTQGIQTIAATPTVQGVYGAIADAIQRIHTTRFQPPTVIAMHPRRWAWFLSRLDEHLRPLVAPQQNSPANALATLGAVAAEQVVGNLHGLPVVTDPNLPTNLGAKTDEDVILVMRASDLRLYESGIRTRVFPSPRSATLTTRLQVYGYIAFTAARYPQSIVEIGGLTTPDFTQ</sequence>
<feature type="domain" description="Phage capsid-like C-terminal" evidence="2">
    <location>
        <begin position="158"/>
        <end position="416"/>
    </location>
</feature>
<dbReference type="AlphaFoldDB" id="A0A164HAN6"/>
<accession>A0A164HAN6</accession>
<dbReference type="Pfam" id="PF05065">
    <property type="entry name" value="Phage_capsid"/>
    <property type="match status" value="1"/>
</dbReference>
<organism evidence="3 4">
    <name type="scientific">Nocardia terpenica</name>
    <dbReference type="NCBI Taxonomy" id="455432"/>
    <lineage>
        <taxon>Bacteria</taxon>
        <taxon>Bacillati</taxon>
        <taxon>Actinomycetota</taxon>
        <taxon>Actinomycetes</taxon>
        <taxon>Mycobacteriales</taxon>
        <taxon>Nocardiaceae</taxon>
        <taxon>Nocardia</taxon>
    </lineage>
</organism>
<comment type="subcellular location">
    <subcellularLocation>
        <location evidence="1">Virion</location>
    </subcellularLocation>
</comment>
<dbReference type="InterPro" id="IPR054612">
    <property type="entry name" value="Phage_capsid-like_C"/>
</dbReference>
<reference evidence="3 4" key="1">
    <citation type="submission" date="2016-04" db="EMBL/GenBank/DDBJ databases">
        <authorList>
            <person name="Evans L.H."/>
            <person name="Alamgir A."/>
            <person name="Owens N."/>
            <person name="Weber N.D."/>
            <person name="Virtaneva K."/>
            <person name="Barbian K."/>
            <person name="Babar A."/>
            <person name="Rosenke K."/>
        </authorList>
    </citation>
    <scope>NUCLEOTIDE SEQUENCE [LARGE SCALE GENOMIC DNA]</scope>
    <source>
        <strain evidence="3 4">IFM 0406</strain>
    </source>
</reference>
<dbReference type="STRING" id="455432.AWN90_10695"/>
<dbReference type="OrthoDB" id="5139222at2"/>
<dbReference type="RefSeq" id="WP_067579868.1">
    <property type="nucleotide sequence ID" value="NZ_JABMCZ010000002.1"/>
</dbReference>
<dbReference type="InterPro" id="IPR024455">
    <property type="entry name" value="Phage_capsid"/>
</dbReference>
<dbReference type="Gene3D" id="3.30.2400.10">
    <property type="entry name" value="Major capsid protein gp5"/>
    <property type="match status" value="1"/>
</dbReference>